<evidence type="ECO:0000313" key="2">
    <source>
        <dbReference type="Proteomes" id="UP000299102"/>
    </source>
</evidence>
<keyword evidence="2" id="KW-1185">Reference proteome</keyword>
<evidence type="ECO:0000313" key="1">
    <source>
        <dbReference type="EMBL" id="GBP28096.1"/>
    </source>
</evidence>
<dbReference type="EMBL" id="BGZK01000202">
    <property type="protein sequence ID" value="GBP28096.1"/>
    <property type="molecule type" value="Genomic_DNA"/>
</dbReference>
<protein>
    <submittedName>
        <fullName evidence="1">Uncharacterized protein</fullName>
    </submittedName>
</protein>
<sequence>MLNTNLRLVTAFKSPHLRGTDSRKLFISDRGTWTLSHSRRSSTGRGLRTTVVTNEISTSVTDGLKCSARHEACGTELAEIIDNLEMRYRRRLWLQLDGCPAHFTSYDSNFLKLIFKRYTRFELVNRANGPLLQHENSMNIRDMSPEQDSVRHQAMETAKMN</sequence>
<accession>A0A4C1UQ44</accession>
<name>A0A4C1UQ44_EUMVA</name>
<dbReference type="Proteomes" id="UP000299102">
    <property type="component" value="Unassembled WGS sequence"/>
</dbReference>
<gene>
    <name evidence="1" type="ORF">EVAR_21217_1</name>
</gene>
<comment type="caution">
    <text evidence="1">The sequence shown here is derived from an EMBL/GenBank/DDBJ whole genome shotgun (WGS) entry which is preliminary data.</text>
</comment>
<reference evidence="1 2" key="1">
    <citation type="journal article" date="2019" name="Commun. Biol.">
        <title>The bagworm genome reveals a unique fibroin gene that provides high tensile strength.</title>
        <authorList>
            <person name="Kono N."/>
            <person name="Nakamura H."/>
            <person name="Ohtoshi R."/>
            <person name="Tomita M."/>
            <person name="Numata K."/>
            <person name="Arakawa K."/>
        </authorList>
    </citation>
    <scope>NUCLEOTIDE SEQUENCE [LARGE SCALE GENOMIC DNA]</scope>
</reference>
<organism evidence="1 2">
    <name type="scientific">Eumeta variegata</name>
    <name type="common">Bagworm moth</name>
    <name type="synonym">Eumeta japonica</name>
    <dbReference type="NCBI Taxonomy" id="151549"/>
    <lineage>
        <taxon>Eukaryota</taxon>
        <taxon>Metazoa</taxon>
        <taxon>Ecdysozoa</taxon>
        <taxon>Arthropoda</taxon>
        <taxon>Hexapoda</taxon>
        <taxon>Insecta</taxon>
        <taxon>Pterygota</taxon>
        <taxon>Neoptera</taxon>
        <taxon>Endopterygota</taxon>
        <taxon>Lepidoptera</taxon>
        <taxon>Glossata</taxon>
        <taxon>Ditrysia</taxon>
        <taxon>Tineoidea</taxon>
        <taxon>Psychidae</taxon>
        <taxon>Oiketicinae</taxon>
        <taxon>Eumeta</taxon>
    </lineage>
</organism>
<dbReference type="AlphaFoldDB" id="A0A4C1UQ44"/>
<proteinExistence type="predicted"/>